<reference evidence="2 3" key="1">
    <citation type="submission" date="2023-08" db="EMBL/GenBank/DDBJ databases">
        <title>Annotated Genome Sequence of Vanrija albida AlHP1.</title>
        <authorList>
            <person name="Herzog R."/>
        </authorList>
    </citation>
    <scope>NUCLEOTIDE SEQUENCE [LARGE SCALE GENOMIC DNA]</scope>
    <source>
        <strain evidence="2 3">AlHP1</strain>
    </source>
</reference>
<feature type="region of interest" description="Disordered" evidence="1">
    <location>
        <begin position="1"/>
        <end position="44"/>
    </location>
</feature>
<keyword evidence="3" id="KW-1185">Reference proteome</keyword>
<protein>
    <submittedName>
        <fullName evidence="2">Uncharacterized protein</fullName>
    </submittedName>
</protein>
<dbReference type="Proteomes" id="UP001565368">
    <property type="component" value="Unassembled WGS sequence"/>
</dbReference>
<feature type="region of interest" description="Disordered" evidence="1">
    <location>
        <begin position="245"/>
        <end position="271"/>
    </location>
</feature>
<evidence type="ECO:0000313" key="2">
    <source>
        <dbReference type="EMBL" id="KAL1406609.1"/>
    </source>
</evidence>
<feature type="compositionally biased region" description="Low complexity" evidence="1">
    <location>
        <begin position="14"/>
        <end position="44"/>
    </location>
</feature>
<feature type="compositionally biased region" description="Pro residues" evidence="1">
    <location>
        <begin position="255"/>
        <end position="267"/>
    </location>
</feature>
<sequence length="286" mass="30162">MSTVVSRPPSGIDSRLSSALSSPRVSLSRQVSASSSHSSTAGPSRIANLRAANTHARLERRRAVPEYLNQSVTITPKLSTLTTTKALVAALDLDLCHRDPAYAYKFAKAYVENKSKRRGAGALADKLEAVERARPEHADALHAVRTTFNLAPSRVLPPPSELAGLLQHSVPAARNEATETRGARVEALLGTPTAVTRLGADDLDVDGDAGLPAYAKDDPEPEATRLLDLRLRAISAGGLPVAVGHGAALEDNRELPPPPPPPPPSPGLVPRRFPAAEAAAIDPLRC</sequence>
<organism evidence="2 3">
    <name type="scientific">Vanrija albida</name>
    <dbReference type="NCBI Taxonomy" id="181172"/>
    <lineage>
        <taxon>Eukaryota</taxon>
        <taxon>Fungi</taxon>
        <taxon>Dikarya</taxon>
        <taxon>Basidiomycota</taxon>
        <taxon>Agaricomycotina</taxon>
        <taxon>Tremellomycetes</taxon>
        <taxon>Trichosporonales</taxon>
        <taxon>Trichosporonaceae</taxon>
        <taxon>Vanrija</taxon>
    </lineage>
</organism>
<evidence type="ECO:0000256" key="1">
    <source>
        <dbReference type="SAM" id="MobiDB-lite"/>
    </source>
</evidence>
<dbReference type="GeneID" id="95989358"/>
<evidence type="ECO:0000313" key="3">
    <source>
        <dbReference type="Proteomes" id="UP001565368"/>
    </source>
</evidence>
<comment type="caution">
    <text evidence="2">The sequence shown here is derived from an EMBL/GenBank/DDBJ whole genome shotgun (WGS) entry which is preliminary data.</text>
</comment>
<dbReference type="RefSeq" id="XP_069206553.1">
    <property type="nucleotide sequence ID" value="XM_069356712.1"/>
</dbReference>
<name>A0ABR3PW17_9TREE</name>
<dbReference type="EMBL" id="JBBXJM010000006">
    <property type="protein sequence ID" value="KAL1406609.1"/>
    <property type="molecule type" value="Genomic_DNA"/>
</dbReference>
<gene>
    <name evidence="2" type="ORF">Q8F55_008315</name>
</gene>
<accession>A0ABR3PW17</accession>
<proteinExistence type="predicted"/>